<evidence type="ECO:0000313" key="1">
    <source>
        <dbReference type="EMBL" id="KAJ3556948.1"/>
    </source>
</evidence>
<dbReference type="EMBL" id="JANHOG010000197">
    <property type="protein sequence ID" value="KAJ3556948.1"/>
    <property type="molecule type" value="Genomic_DNA"/>
</dbReference>
<protein>
    <submittedName>
        <fullName evidence="1">Uncharacterized protein</fullName>
    </submittedName>
</protein>
<accession>A0ACC1TAG0</accession>
<name>A0ACC1TAG0_9APHY</name>
<dbReference type="Proteomes" id="UP001148662">
    <property type="component" value="Unassembled WGS sequence"/>
</dbReference>
<reference evidence="1" key="1">
    <citation type="submission" date="2022-07" db="EMBL/GenBank/DDBJ databases">
        <title>Genome Sequence of Phlebia brevispora.</title>
        <authorList>
            <person name="Buettner E."/>
        </authorList>
    </citation>
    <scope>NUCLEOTIDE SEQUENCE</scope>
    <source>
        <strain evidence="1">MPL23</strain>
    </source>
</reference>
<gene>
    <name evidence="1" type="ORF">NM688_g1743</name>
</gene>
<sequence length="817" mass="87931">MSSAAHDDTKIIGLVLLARHGDREGFYQDPFTYTPSQTSITPLGEVEEFQLGTFLRSIYANPRSPDNLPLNPLFNQSQVQVRADAGGEAGVIYDSSIALLQGFFPPTTKNQDTLANGSTIVAPLGGYQYIPIESVEPNEDVSLEGFTSCPNLDTHTAAFYNSSLFAQVAAQAAPFLDEFAPLCGWQGCNPYAPSIHNATFAKRLPPTFLAQAYALANFHEYGVFSDVAFDGIGNIAFRTVAPTLITAFNRITNASDGLVFHYSAISYKPFISLFNMSGVVELNEIVGGVVDYAAAVVFEVRESPSLGTVLRFKFKNGTKDPDFHTYNLKFPGWDQSGDVPLNTFIDAFAPAGVNTTTEWCNICGQTTLRNCANLKGVPGPADASLLLETAPSSTAVSGVEGTCLAAQHDPISPVGAGFMGAGLALAVVAIMLSSLAFFGCFSFGTKKTKRSASNANHGVVADFRSEAPTPHGREDAEVSSAAGAAEFNHHERARQATTPPSSALLPGLNTVNLRYLLEALSAPSAMSQLLGIVIWARHGDREGFYQDPVTYTASETAITPLGEVQELQLGQFLHSTYLDPTSDSYIGTSFPLFNQTQVQVRADASDEGFVILDSAQAVVQGLWPNTTINNVTLANGSTIVSPMSGYQYIPIESVEADEDVSLEGFTDCNTQATRTTQFYNSAGFQQVANESAAFLNSLPPFLDGRPVTLENMFNIWDYMNVQSIHNQTFFNRLPNGYLAEARALANYHEYGVFSDQSFNGIGNIAARTAVPSMITAMQRIVNASDGLKLHYSAMSYKPFLSFFNMSGVVETGQLPGA</sequence>
<evidence type="ECO:0000313" key="2">
    <source>
        <dbReference type="Proteomes" id="UP001148662"/>
    </source>
</evidence>
<organism evidence="1 2">
    <name type="scientific">Phlebia brevispora</name>
    <dbReference type="NCBI Taxonomy" id="194682"/>
    <lineage>
        <taxon>Eukaryota</taxon>
        <taxon>Fungi</taxon>
        <taxon>Dikarya</taxon>
        <taxon>Basidiomycota</taxon>
        <taxon>Agaricomycotina</taxon>
        <taxon>Agaricomycetes</taxon>
        <taxon>Polyporales</taxon>
        <taxon>Meruliaceae</taxon>
        <taxon>Phlebia</taxon>
    </lineage>
</organism>
<keyword evidence="2" id="KW-1185">Reference proteome</keyword>
<comment type="caution">
    <text evidence="1">The sequence shown here is derived from an EMBL/GenBank/DDBJ whole genome shotgun (WGS) entry which is preliminary data.</text>
</comment>
<proteinExistence type="predicted"/>